<keyword evidence="5 6" id="KW-0472">Membrane</keyword>
<evidence type="ECO:0000256" key="6">
    <source>
        <dbReference type="SAM" id="Phobius"/>
    </source>
</evidence>
<dbReference type="PANTHER" id="PTHR43731">
    <property type="entry name" value="RHOMBOID PROTEASE"/>
    <property type="match status" value="1"/>
</dbReference>
<dbReference type="PANTHER" id="PTHR43731:SF30">
    <property type="entry name" value="RHOMBOID-LIKE PROTEIN 9, CHLOROPLASTIC"/>
    <property type="match status" value="1"/>
</dbReference>
<organism evidence="8 9">
    <name type="scientific">Linum tenue</name>
    <dbReference type="NCBI Taxonomy" id="586396"/>
    <lineage>
        <taxon>Eukaryota</taxon>
        <taxon>Viridiplantae</taxon>
        <taxon>Streptophyta</taxon>
        <taxon>Embryophyta</taxon>
        <taxon>Tracheophyta</taxon>
        <taxon>Spermatophyta</taxon>
        <taxon>Magnoliopsida</taxon>
        <taxon>eudicotyledons</taxon>
        <taxon>Gunneridae</taxon>
        <taxon>Pentapetalae</taxon>
        <taxon>rosids</taxon>
        <taxon>fabids</taxon>
        <taxon>Malpighiales</taxon>
        <taxon>Linaceae</taxon>
        <taxon>Linum</taxon>
    </lineage>
</organism>
<protein>
    <recommendedName>
        <fullName evidence="7">Peptidase S54 rhomboid domain-containing protein</fullName>
    </recommendedName>
</protein>
<keyword evidence="9" id="KW-1185">Reference proteome</keyword>
<evidence type="ECO:0000256" key="2">
    <source>
        <dbReference type="ARBA" id="ARBA00009045"/>
    </source>
</evidence>
<comment type="similarity">
    <text evidence="2">Belongs to the peptidase S54 family.</text>
</comment>
<dbReference type="InterPro" id="IPR022764">
    <property type="entry name" value="Peptidase_S54_rhomboid_dom"/>
</dbReference>
<dbReference type="SUPFAM" id="SSF144091">
    <property type="entry name" value="Rhomboid-like"/>
    <property type="match status" value="1"/>
</dbReference>
<keyword evidence="4 6" id="KW-1133">Transmembrane helix</keyword>
<dbReference type="InterPro" id="IPR050925">
    <property type="entry name" value="Rhomboid_protease_S54"/>
</dbReference>
<evidence type="ECO:0000259" key="7">
    <source>
        <dbReference type="Pfam" id="PF01694"/>
    </source>
</evidence>
<feature type="transmembrane region" description="Helical" evidence="6">
    <location>
        <begin position="174"/>
        <end position="193"/>
    </location>
</feature>
<feature type="transmembrane region" description="Helical" evidence="6">
    <location>
        <begin position="390"/>
        <end position="407"/>
    </location>
</feature>
<proteinExistence type="inferred from homology"/>
<keyword evidence="3 6" id="KW-0812">Transmembrane</keyword>
<dbReference type="GO" id="GO:0016020">
    <property type="term" value="C:membrane"/>
    <property type="evidence" value="ECO:0007669"/>
    <property type="project" value="UniProtKB-SubCell"/>
</dbReference>
<sequence>MALVPIRYKLPYKDSIPPSVPDAVSRYQLGFRHAYSCLIGCTPNAWKTNRGLSSIVCCNSGRGGNEKQLRLLDSYLGKLQNEDSSKGSADFGRRGVVVDNKSSFQFDAKQELDSLNAYLHKLNRGNSVSIGRNPETIRSELKKQNGSLELRDKGIASRSWMAQSLWQTDDTSSFYLVGILASINIAVFLFEIATPVRSSEFQLFSLPLLYGAKINDLILTGEWWRLVTPMFLHSGVFHVALGCWSLLTFGPEVCRRYGSFTFLLIYLLGGLSGNLTSFLHTPEPAVGGTGPIFGIIGAWLIYQVQNKDVVDKDTSESLFQKAMMTTALSFILSHFGPIDDWTHLGSVMTGIIYGFLTCPTLQLDDASLRSGQDEGMAAVVGRRPDLCKSLMFFAICTLFLGSLLFLVEPPLDTIITEEEIFRM</sequence>
<evidence type="ECO:0000313" key="9">
    <source>
        <dbReference type="Proteomes" id="UP001154282"/>
    </source>
</evidence>
<dbReference type="FunFam" id="1.20.1540.10:FF:000017">
    <property type="entry name" value="RHOMBOID-like protein 9, chloroplastic"/>
    <property type="match status" value="1"/>
</dbReference>
<accession>A0AAV0KJH7</accession>
<comment type="subcellular location">
    <subcellularLocation>
        <location evidence="1">Membrane</location>
        <topology evidence="1">Multi-pass membrane protein</topology>
    </subcellularLocation>
</comment>
<feature type="domain" description="Peptidase S54 rhomboid" evidence="7">
    <location>
        <begin position="221"/>
        <end position="359"/>
    </location>
</feature>
<name>A0AAV0KJH7_9ROSI</name>
<feature type="transmembrane region" description="Helical" evidence="6">
    <location>
        <begin position="257"/>
        <end position="279"/>
    </location>
</feature>
<evidence type="ECO:0000256" key="1">
    <source>
        <dbReference type="ARBA" id="ARBA00004141"/>
    </source>
</evidence>
<dbReference type="AlphaFoldDB" id="A0AAV0KJH7"/>
<dbReference type="Gene3D" id="1.20.1540.10">
    <property type="entry name" value="Rhomboid-like"/>
    <property type="match status" value="1"/>
</dbReference>
<dbReference type="InterPro" id="IPR035952">
    <property type="entry name" value="Rhomboid-like_sf"/>
</dbReference>
<evidence type="ECO:0000256" key="5">
    <source>
        <dbReference type="ARBA" id="ARBA00023136"/>
    </source>
</evidence>
<evidence type="ECO:0000313" key="8">
    <source>
        <dbReference type="EMBL" id="CAI0422375.1"/>
    </source>
</evidence>
<feature type="transmembrane region" description="Helical" evidence="6">
    <location>
        <begin position="285"/>
        <end position="302"/>
    </location>
</feature>
<dbReference type="Pfam" id="PF01694">
    <property type="entry name" value="Rhomboid"/>
    <property type="match status" value="1"/>
</dbReference>
<evidence type="ECO:0000256" key="4">
    <source>
        <dbReference type="ARBA" id="ARBA00022989"/>
    </source>
</evidence>
<dbReference type="GO" id="GO:0004252">
    <property type="term" value="F:serine-type endopeptidase activity"/>
    <property type="evidence" value="ECO:0007669"/>
    <property type="project" value="InterPro"/>
</dbReference>
<dbReference type="Proteomes" id="UP001154282">
    <property type="component" value="Unassembled WGS sequence"/>
</dbReference>
<comment type="caution">
    <text evidence="8">The sequence shown here is derived from an EMBL/GenBank/DDBJ whole genome shotgun (WGS) entry which is preliminary data.</text>
</comment>
<dbReference type="EMBL" id="CAMGYJ010000005">
    <property type="protein sequence ID" value="CAI0422375.1"/>
    <property type="molecule type" value="Genomic_DNA"/>
</dbReference>
<feature type="transmembrane region" description="Helical" evidence="6">
    <location>
        <begin position="230"/>
        <end position="250"/>
    </location>
</feature>
<evidence type="ECO:0000256" key="3">
    <source>
        <dbReference type="ARBA" id="ARBA00022692"/>
    </source>
</evidence>
<gene>
    <name evidence="8" type="ORF">LITE_LOCUS19106</name>
</gene>
<reference evidence="8" key="1">
    <citation type="submission" date="2022-08" db="EMBL/GenBank/DDBJ databases">
        <authorList>
            <person name="Gutierrez-Valencia J."/>
        </authorList>
    </citation>
    <scope>NUCLEOTIDE SEQUENCE</scope>
</reference>